<name>A0ABN6MCF9_9BACT</name>
<reference evidence="1 2" key="1">
    <citation type="submission" date="2022-01" db="EMBL/GenBank/DDBJ databases">
        <title>Desulfofustis limnae sp. nov., a novel mesophilic sulfate-reducing bacterium isolated from marsh soil.</title>
        <authorList>
            <person name="Watanabe M."/>
            <person name="Takahashi A."/>
            <person name="Kojima H."/>
            <person name="Fukui M."/>
        </authorList>
    </citation>
    <scope>NUCLEOTIDE SEQUENCE [LARGE SCALE GENOMIC DNA]</scope>
    <source>
        <strain evidence="1 2">PPLL</strain>
    </source>
</reference>
<proteinExistence type="predicted"/>
<sequence length="139" mass="15106">MTIDDLIDYTSPYAGIDGKLFLENEYVDYMSNDEAAVVDVNPGLYTLHWRIYTGNEELDSEHTSVPFEISISAGDIKYIKCNTVVKVGGGPIGALGGVIGGAIAGATSNTFDYMEIESDLDSEEVKSLKIASYVNKTEY</sequence>
<dbReference type="EMBL" id="AP025516">
    <property type="protein sequence ID" value="BDD89192.1"/>
    <property type="molecule type" value="Genomic_DNA"/>
</dbReference>
<dbReference type="Proteomes" id="UP000830055">
    <property type="component" value="Chromosome"/>
</dbReference>
<evidence type="ECO:0000313" key="1">
    <source>
        <dbReference type="EMBL" id="BDD89192.1"/>
    </source>
</evidence>
<keyword evidence="2" id="KW-1185">Reference proteome</keyword>
<evidence type="ECO:0000313" key="2">
    <source>
        <dbReference type="Proteomes" id="UP000830055"/>
    </source>
</evidence>
<gene>
    <name evidence="1" type="ORF">DPPLL_35570</name>
</gene>
<accession>A0ABN6MCF9</accession>
<protein>
    <submittedName>
        <fullName evidence="1">Uncharacterized protein</fullName>
    </submittedName>
</protein>
<organism evidence="1 2">
    <name type="scientific">Desulfofustis limnaeus</name>
    <dbReference type="NCBI Taxonomy" id="2740163"/>
    <lineage>
        <taxon>Bacteria</taxon>
        <taxon>Pseudomonadati</taxon>
        <taxon>Thermodesulfobacteriota</taxon>
        <taxon>Desulfobulbia</taxon>
        <taxon>Desulfobulbales</taxon>
        <taxon>Desulfocapsaceae</taxon>
        <taxon>Desulfofustis</taxon>
    </lineage>
</organism>